<dbReference type="EMBL" id="PXXO01000004">
    <property type="protein sequence ID" value="PSJ06174.1"/>
    <property type="molecule type" value="Genomic_DNA"/>
</dbReference>
<keyword evidence="2 3" id="KW-0687">Ribonucleoprotein</keyword>
<dbReference type="InterPro" id="IPR020592">
    <property type="entry name" value="Ribosomal_bS16_CS"/>
</dbReference>
<gene>
    <name evidence="3 5" type="primary">rpsP</name>
    <name evidence="3" type="synonym">rps16</name>
    <name evidence="5" type="ORF">C7K55_04345</name>
</gene>
<reference evidence="5 6" key="1">
    <citation type="journal article" date="2018" name="Environ. Microbiol.">
        <title>Ecological and genomic features of two widespread freshwater picocyanobacteria.</title>
        <authorList>
            <person name="Cabello-Yeves P.J."/>
            <person name="Picazo A."/>
            <person name="Camacho A."/>
            <person name="Callieri C."/>
            <person name="Rosselli R."/>
            <person name="Roda-Garcia J.J."/>
            <person name="Coutinho F.H."/>
            <person name="Rodriguez-Valera F."/>
        </authorList>
    </citation>
    <scope>NUCLEOTIDE SEQUENCE [LARGE SCALE GENOMIC DNA]</scope>
    <source>
        <strain evidence="5 6">Tous</strain>
    </source>
</reference>
<sequence length="148" mass="15608">MIKLRLKRFGKKREASFRLVATNSTSRRDGRPLEELGFYNPRTKETRLDTEAIRTRLGQGAQPTDTVRSLLEKGGLIEKTVRPAEVVGKQKQADAREAAAKQAAKEAAEAKAAEAAAAAEAKAAAEAAAAEAASADEATTEAAATAEA</sequence>
<dbReference type="SUPFAM" id="SSF54565">
    <property type="entry name" value="Ribosomal protein S16"/>
    <property type="match status" value="1"/>
</dbReference>
<dbReference type="PROSITE" id="PS00732">
    <property type="entry name" value="RIBOSOMAL_S16"/>
    <property type="match status" value="1"/>
</dbReference>
<dbReference type="InterPro" id="IPR023803">
    <property type="entry name" value="Ribosomal_bS16_dom_sf"/>
</dbReference>
<dbReference type="AlphaFoldDB" id="A0A2P7MY70"/>
<proteinExistence type="inferred from homology"/>
<feature type="region of interest" description="Disordered" evidence="4">
    <location>
        <begin position="112"/>
        <end position="148"/>
    </location>
</feature>
<dbReference type="GO" id="GO:0005737">
    <property type="term" value="C:cytoplasm"/>
    <property type="evidence" value="ECO:0007669"/>
    <property type="project" value="UniProtKB-ARBA"/>
</dbReference>
<dbReference type="Proteomes" id="UP000243002">
    <property type="component" value="Unassembled WGS sequence"/>
</dbReference>
<dbReference type="PANTHER" id="PTHR12919">
    <property type="entry name" value="30S RIBOSOMAL PROTEIN S16"/>
    <property type="match status" value="1"/>
</dbReference>
<dbReference type="PANTHER" id="PTHR12919:SF20">
    <property type="entry name" value="SMALL RIBOSOMAL SUBUNIT PROTEIN BS16M"/>
    <property type="match status" value="1"/>
</dbReference>
<dbReference type="Gene3D" id="3.30.1320.10">
    <property type="match status" value="1"/>
</dbReference>
<dbReference type="OrthoDB" id="9807878at2"/>
<dbReference type="HAMAP" id="MF_00385">
    <property type="entry name" value="Ribosomal_bS16"/>
    <property type="match status" value="1"/>
</dbReference>
<dbReference type="GO" id="GO:0003735">
    <property type="term" value="F:structural constituent of ribosome"/>
    <property type="evidence" value="ECO:0007669"/>
    <property type="project" value="InterPro"/>
</dbReference>
<protein>
    <recommendedName>
        <fullName evidence="3">Small ribosomal subunit protein bS16</fullName>
    </recommendedName>
</protein>
<feature type="compositionally biased region" description="Low complexity" evidence="4">
    <location>
        <begin position="113"/>
        <end position="148"/>
    </location>
</feature>
<comment type="similarity">
    <text evidence="3">Belongs to the bacterial ribosomal protein bS16 family.</text>
</comment>
<dbReference type="Pfam" id="PF00886">
    <property type="entry name" value="Ribosomal_S16"/>
    <property type="match status" value="1"/>
</dbReference>
<evidence type="ECO:0000313" key="6">
    <source>
        <dbReference type="Proteomes" id="UP000243002"/>
    </source>
</evidence>
<dbReference type="InterPro" id="IPR000307">
    <property type="entry name" value="Ribosomal_bS16"/>
</dbReference>
<evidence type="ECO:0000256" key="4">
    <source>
        <dbReference type="SAM" id="MobiDB-lite"/>
    </source>
</evidence>
<accession>A0A2P7MY70</accession>
<dbReference type="GO" id="GO:0015935">
    <property type="term" value="C:small ribosomal subunit"/>
    <property type="evidence" value="ECO:0007669"/>
    <property type="project" value="TreeGrafter"/>
</dbReference>
<evidence type="ECO:0000313" key="5">
    <source>
        <dbReference type="EMBL" id="PSJ06174.1"/>
    </source>
</evidence>
<evidence type="ECO:0000256" key="1">
    <source>
        <dbReference type="ARBA" id="ARBA00022980"/>
    </source>
</evidence>
<dbReference type="RefSeq" id="WP_106502208.1">
    <property type="nucleotide sequence ID" value="NZ_PXXO01000004.1"/>
</dbReference>
<dbReference type="GO" id="GO:0006412">
    <property type="term" value="P:translation"/>
    <property type="evidence" value="ECO:0007669"/>
    <property type="project" value="UniProtKB-UniRule"/>
</dbReference>
<organism evidence="5 6">
    <name type="scientific">Cyanobium usitatum str. Tous</name>
    <dbReference type="NCBI Taxonomy" id="2116684"/>
    <lineage>
        <taxon>Bacteria</taxon>
        <taxon>Bacillati</taxon>
        <taxon>Cyanobacteriota</taxon>
        <taxon>Cyanophyceae</taxon>
        <taxon>Synechococcales</taxon>
        <taxon>Prochlorococcaceae</taxon>
        <taxon>Cyanobium</taxon>
    </lineage>
</organism>
<keyword evidence="6" id="KW-1185">Reference proteome</keyword>
<evidence type="ECO:0000256" key="2">
    <source>
        <dbReference type="ARBA" id="ARBA00023274"/>
    </source>
</evidence>
<name>A0A2P7MY70_9CYAN</name>
<keyword evidence="1 3" id="KW-0689">Ribosomal protein</keyword>
<comment type="caution">
    <text evidence="5">The sequence shown here is derived from an EMBL/GenBank/DDBJ whole genome shotgun (WGS) entry which is preliminary data.</text>
</comment>
<dbReference type="NCBIfam" id="TIGR00002">
    <property type="entry name" value="S16"/>
    <property type="match status" value="1"/>
</dbReference>
<evidence type="ECO:0000256" key="3">
    <source>
        <dbReference type="HAMAP-Rule" id="MF_00385"/>
    </source>
</evidence>